<dbReference type="CDD" id="cd00577">
    <property type="entry name" value="PCNA"/>
    <property type="match status" value="1"/>
</dbReference>
<dbReference type="NCBIfam" id="TIGR00590">
    <property type="entry name" value="pcna"/>
    <property type="match status" value="1"/>
</dbReference>
<dbReference type="InterPro" id="IPR022648">
    <property type="entry name" value="Pr_cel_nuc_antig_N"/>
</dbReference>
<dbReference type="GeneID" id="20041661"/>
<feature type="domain" description="Proliferating cell nuclear antigen PCNA N-terminal" evidence="4">
    <location>
        <begin position="18"/>
        <end position="134"/>
    </location>
</feature>
<evidence type="ECO:0000256" key="2">
    <source>
        <dbReference type="ARBA" id="ARBA00023125"/>
    </source>
</evidence>
<organism evidence="6 7">
    <name type="scientific">Aureococcus anophagefferens virus</name>
    <dbReference type="NCBI Taxonomy" id="1474867"/>
    <lineage>
        <taxon>Viruses</taxon>
        <taxon>Varidnaviria</taxon>
        <taxon>Bamfordvirae</taxon>
        <taxon>Nucleocytoviricota</taxon>
        <taxon>Megaviricetes</taxon>
        <taxon>Imitervirales</taxon>
        <taxon>Schizomimiviridae</taxon>
        <taxon>Kratosvirus</taxon>
        <taxon>Kratosvirus quantuckense</taxon>
    </lineage>
</organism>
<proteinExistence type="inferred from homology"/>
<dbReference type="PANTHER" id="PTHR11352:SF0">
    <property type="entry name" value="PROLIFERATING CELL NUCLEAR ANTIGEN"/>
    <property type="match status" value="1"/>
</dbReference>
<evidence type="ECO:0000313" key="6">
    <source>
        <dbReference type="EMBL" id="AII17169.1"/>
    </source>
</evidence>
<dbReference type="InterPro" id="IPR000730">
    <property type="entry name" value="Pr_cel_nuc_antig"/>
</dbReference>
<keyword evidence="7" id="KW-1185">Reference proteome</keyword>
<accession>A0A076FFW1</accession>
<evidence type="ECO:0000259" key="5">
    <source>
        <dbReference type="Pfam" id="PF02747"/>
    </source>
</evidence>
<dbReference type="RefSeq" id="YP_009052143.1">
    <property type="nucleotide sequence ID" value="NC_024697.1"/>
</dbReference>
<dbReference type="PANTHER" id="PTHR11352">
    <property type="entry name" value="PROLIFERATING CELL NUCLEAR ANTIGEN"/>
    <property type="match status" value="1"/>
</dbReference>
<dbReference type="GO" id="GO:0030337">
    <property type="term" value="F:DNA polymerase processivity factor activity"/>
    <property type="evidence" value="ECO:0007669"/>
    <property type="project" value="InterPro"/>
</dbReference>
<dbReference type="GO" id="GO:0003677">
    <property type="term" value="F:DNA binding"/>
    <property type="evidence" value="ECO:0007669"/>
    <property type="project" value="UniProtKB-KW"/>
</dbReference>
<dbReference type="InterPro" id="IPR022649">
    <property type="entry name" value="Pr_cel_nuc_antig_C"/>
</dbReference>
<dbReference type="GO" id="GO:0019985">
    <property type="term" value="P:translesion synthesis"/>
    <property type="evidence" value="ECO:0007669"/>
    <property type="project" value="TreeGrafter"/>
</dbReference>
<dbReference type="Pfam" id="PF02747">
    <property type="entry name" value="PCNA_C"/>
    <property type="match status" value="1"/>
</dbReference>
<dbReference type="OrthoDB" id="7519at10239"/>
<keyword evidence="3" id="KW-0235">DNA replication</keyword>
<evidence type="ECO:0000313" key="7">
    <source>
        <dbReference type="Proteomes" id="UP000028667"/>
    </source>
</evidence>
<comment type="similarity">
    <text evidence="1 3">Belongs to the PCNA family.</text>
</comment>
<dbReference type="GO" id="GO:0006298">
    <property type="term" value="P:mismatch repair"/>
    <property type="evidence" value="ECO:0007669"/>
    <property type="project" value="TreeGrafter"/>
</dbReference>
<sequence length="270" mass="30671">MNEPNEFDGYSFYCVTIQASIFKNLVESIKEILPDTTIEVSKENVRILSMDPTHSALVHLNLDAEKFEKFHCSSKQILGVNMVNFFKLIKIISTKDILTLFVNNTDLNHLGIKIENPIKNTSTTFKLNLMDLDNSMMKIPPTKFRNVISMKSTDFQKTLRDMLNISDEIEIKTVDNTMILTCRGSFADQKTIIGESTTNGFQFTINDEVEEEDKIIQGVFNLKYLSLFSKCSSLSPSINIFLKNNYPIILVFRVGSLGTLKLCLAPKNQN</sequence>
<evidence type="ECO:0000259" key="4">
    <source>
        <dbReference type="Pfam" id="PF00705"/>
    </source>
</evidence>
<feature type="domain" description="Proliferating cell nuclear antigen PCNA C-terminal" evidence="5">
    <location>
        <begin position="138"/>
        <end position="267"/>
    </location>
</feature>
<keyword evidence="2 3" id="KW-0238">DNA-binding</keyword>
<dbReference type="InterPro" id="IPR046938">
    <property type="entry name" value="DNA_clamp_sf"/>
</dbReference>
<dbReference type="KEGG" id="vg:20041661"/>
<dbReference type="Gene3D" id="3.70.10.10">
    <property type="match status" value="1"/>
</dbReference>
<dbReference type="Pfam" id="PF00705">
    <property type="entry name" value="PCNA_N"/>
    <property type="match status" value="1"/>
</dbReference>
<evidence type="ECO:0000256" key="1">
    <source>
        <dbReference type="ARBA" id="ARBA00010462"/>
    </source>
</evidence>
<dbReference type="GO" id="GO:0006275">
    <property type="term" value="P:regulation of DNA replication"/>
    <property type="evidence" value="ECO:0007669"/>
    <property type="project" value="InterPro"/>
</dbReference>
<dbReference type="SUPFAM" id="SSF55979">
    <property type="entry name" value="DNA clamp"/>
    <property type="match status" value="2"/>
</dbReference>
<dbReference type="EMBL" id="KJ645900">
    <property type="protein sequence ID" value="AII17169.1"/>
    <property type="molecule type" value="Genomic_DNA"/>
</dbReference>
<name>A0A076FFW1_9VIRU</name>
<protein>
    <submittedName>
        <fullName evidence="6">Putative proliferating cell nuclear antigen</fullName>
    </submittedName>
</protein>
<dbReference type="HAMAP" id="MF_00317">
    <property type="entry name" value="DNApol_clamp_arch"/>
    <property type="match status" value="1"/>
</dbReference>
<reference evidence="6 7" key="1">
    <citation type="journal article" date="2014" name="Virology">
        <title>Genome of brown tide virus (AaV), the little giant of the Megaviridae, elucidates NCLDV genome expansion and host-virus coevolution.</title>
        <authorList>
            <person name="Moniruzzaman M."/>
            <person name="LeCleir G.R."/>
            <person name="Brown C.M."/>
            <person name="Gobler C.J."/>
            <person name="Bidle K.D."/>
            <person name="Wilson W.H."/>
            <person name="Wilhelm S.W."/>
        </authorList>
    </citation>
    <scope>NUCLEOTIDE SEQUENCE [LARGE SCALE GENOMIC DNA]</scope>
    <source>
        <strain evidence="6">BtV-01</strain>
    </source>
</reference>
<dbReference type="GO" id="GO:0006272">
    <property type="term" value="P:leading strand elongation"/>
    <property type="evidence" value="ECO:0007669"/>
    <property type="project" value="TreeGrafter"/>
</dbReference>
<gene>
    <name evidence="6" type="ORF">AaV_065</name>
</gene>
<evidence type="ECO:0000256" key="3">
    <source>
        <dbReference type="RuleBase" id="RU003671"/>
    </source>
</evidence>
<dbReference type="Proteomes" id="UP000028667">
    <property type="component" value="Segment"/>
</dbReference>
<dbReference type="PRINTS" id="PR00339">
    <property type="entry name" value="PCNACYCLIN"/>
</dbReference>